<keyword evidence="3" id="KW-1185">Reference proteome</keyword>
<dbReference type="AlphaFoldDB" id="A0A1Y2CMC0"/>
<reference evidence="2 3" key="1">
    <citation type="submission" date="2016-07" db="EMBL/GenBank/DDBJ databases">
        <title>Pervasive Adenine N6-methylation of Active Genes in Fungi.</title>
        <authorList>
            <consortium name="DOE Joint Genome Institute"/>
            <person name="Mondo S.J."/>
            <person name="Dannebaum R.O."/>
            <person name="Kuo R.C."/>
            <person name="Labutti K."/>
            <person name="Haridas S."/>
            <person name="Kuo A."/>
            <person name="Salamov A."/>
            <person name="Ahrendt S.R."/>
            <person name="Lipzen A."/>
            <person name="Sullivan W."/>
            <person name="Andreopoulos W.B."/>
            <person name="Clum A."/>
            <person name="Lindquist E."/>
            <person name="Daum C."/>
            <person name="Ramamoorthy G.K."/>
            <person name="Gryganskyi A."/>
            <person name="Culley D."/>
            <person name="Magnuson J.K."/>
            <person name="James T.Y."/>
            <person name="O'Malley M.A."/>
            <person name="Stajich J.E."/>
            <person name="Spatafora J.W."/>
            <person name="Visel A."/>
            <person name="Grigoriev I.V."/>
        </authorList>
    </citation>
    <scope>NUCLEOTIDE SEQUENCE [LARGE SCALE GENOMIC DNA]</scope>
    <source>
        <strain evidence="2 3">JEL800</strain>
    </source>
</reference>
<comment type="caution">
    <text evidence="2">The sequence shown here is derived from an EMBL/GenBank/DDBJ whole genome shotgun (WGS) entry which is preliminary data.</text>
</comment>
<feature type="region of interest" description="Disordered" evidence="1">
    <location>
        <begin position="70"/>
        <end position="91"/>
    </location>
</feature>
<evidence type="ECO:0000256" key="1">
    <source>
        <dbReference type="SAM" id="MobiDB-lite"/>
    </source>
</evidence>
<organism evidence="2 3">
    <name type="scientific">Rhizoclosmatium globosum</name>
    <dbReference type="NCBI Taxonomy" id="329046"/>
    <lineage>
        <taxon>Eukaryota</taxon>
        <taxon>Fungi</taxon>
        <taxon>Fungi incertae sedis</taxon>
        <taxon>Chytridiomycota</taxon>
        <taxon>Chytridiomycota incertae sedis</taxon>
        <taxon>Chytridiomycetes</taxon>
        <taxon>Chytridiales</taxon>
        <taxon>Chytriomycetaceae</taxon>
        <taxon>Rhizoclosmatium</taxon>
    </lineage>
</organism>
<name>A0A1Y2CMC0_9FUNG</name>
<evidence type="ECO:0000313" key="3">
    <source>
        <dbReference type="Proteomes" id="UP000193642"/>
    </source>
</evidence>
<dbReference type="Proteomes" id="UP000193642">
    <property type="component" value="Unassembled WGS sequence"/>
</dbReference>
<proteinExistence type="predicted"/>
<sequence length="132" mass="15260">MILIHHNKIPPFLSHIPNTSLQPTRPTSTDPLQRINTPIHSPTRISDSSLLPFPNNLSTPLRKAMSRMRATHSFKSRRTSRRRTNRQRSVTMRTHQPVLDLVVGCKCWEVHESRFCNLVSKCVHKNKTDCKT</sequence>
<evidence type="ECO:0000313" key="2">
    <source>
        <dbReference type="EMBL" id="ORY48076.1"/>
    </source>
</evidence>
<protein>
    <submittedName>
        <fullName evidence="2">Uncharacterized protein</fullName>
    </submittedName>
</protein>
<feature type="compositionally biased region" description="Basic residues" evidence="1">
    <location>
        <begin position="70"/>
        <end position="86"/>
    </location>
</feature>
<accession>A0A1Y2CMC0</accession>
<gene>
    <name evidence="2" type="ORF">BCR33DRAFT_57973</name>
</gene>
<dbReference type="EMBL" id="MCGO01000012">
    <property type="protein sequence ID" value="ORY48076.1"/>
    <property type="molecule type" value="Genomic_DNA"/>
</dbReference>